<dbReference type="InterPro" id="IPR018356">
    <property type="entry name" value="Tscrpt_reg_HTH_DeoR_CS"/>
</dbReference>
<keyword evidence="3" id="KW-0238">DNA-binding</keyword>
<accession>A0ABN0NW68</accession>
<dbReference type="PANTHER" id="PTHR30363">
    <property type="entry name" value="HTH-TYPE TRANSCRIPTIONAL REGULATOR SRLR-RELATED"/>
    <property type="match status" value="1"/>
</dbReference>
<dbReference type="SMART" id="SM00420">
    <property type="entry name" value="HTH_DEOR"/>
    <property type="match status" value="1"/>
</dbReference>
<dbReference type="Pfam" id="PF00455">
    <property type="entry name" value="DeoRC"/>
    <property type="match status" value="1"/>
</dbReference>
<evidence type="ECO:0000313" key="7">
    <source>
        <dbReference type="Proteomes" id="UP000016649"/>
    </source>
</evidence>
<organism evidence="6 7">
    <name type="scientific">Treponema lecithinolyticum ATCC 700332</name>
    <dbReference type="NCBI Taxonomy" id="1321815"/>
    <lineage>
        <taxon>Bacteria</taxon>
        <taxon>Pseudomonadati</taxon>
        <taxon>Spirochaetota</taxon>
        <taxon>Spirochaetia</taxon>
        <taxon>Spirochaetales</taxon>
        <taxon>Treponemataceae</taxon>
        <taxon>Treponema</taxon>
    </lineage>
</organism>
<dbReference type="InterPro" id="IPR036388">
    <property type="entry name" value="WH-like_DNA-bd_sf"/>
</dbReference>
<evidence type="ECO:0000313" key="6">
    <source>
        <dbReference type="EMBL" id="ERJ91555.1"/>
    </source>
</evidence>
<evidence type="ECO:0000256" key="1">
    <source>
        <dbReference type="ARBA" id="ARBA00022491"/>
    </source>
</evidence>
<dbReference type="InterPro" id="IPR001034">
    <property type="entry name" value="DeoR_HTH"/>
</dbReference>
<dbReference type="RefSeq" id="WP_021686181.1">
    <property type="nucleotide sequence ID" value="NZ_KI260554.1"/>
</dbReference>
<dbReference type="InterPro" id="IPR050313">
    <property type="entry name" value="Carb_Metab_HTH_regulators"/>
</dbReference>
<dbReference type="InterPro" id="IPR037171">
    <property type="entry name" value="NagB/RpiA_transferase-like"/>
</dbReference>
<dbReference type="PANTHER" id="PTHR30363:SF4">
    <property type="entry name" value="GLYCEROL-3-PHOSPHATE REGULON REPRESSOR"/>
    <property type="match status" value="1"/>
</dbReference>
<evidence type="ECO:0000256" key="2">
    <source>
        <dbReference type="ARBA" id="ARBA00023015"/>
    </source>
</evidence>
<name>A0ABN0NW68_TRELE</name>
<keyword evidence="4" id="KW-0804">Transcription</keyword>
<dbReference type="PROSITE" id="PS00894">
    <property type="entry name" value="HTH_DEOR_1"/>
    <property type="match status" value="1"/>
</dbReference>
<protein>
    <submittedName>
        <fullName evidence="6">Transcriptional regulator, DeoR family</fullName>
    </submittedName>
</protein>
<dbReference type="Gene3D" id="3.40.50.1360">
    <property type="match status" value="1"/>
</dbReference>
<dbReference type="EMBL" id="AWVH01000044">
    <property type="protein sequence ID" value="ERJ91555.1"/>
    <property type="molecule type" value="Genomic_DNA"/>
</dbReference>
<gene>
    <name evidence="6" type="ORF">HMPREF9193_02008</name>
</gene>
<reference evidence="6 7" key="1">
    <citation type="submission" date="2013-08" db="EMBL/GenBank/DDBJ databases">
        <authorList>
            <person name="Weinstock G."/>
            <person name="Sodergren E."/>
            <person name="Wylie T."/>
            <person name="Fulton L."/>
            <person name="Fulton R."/>
            <person name="Fronick C."/>
            <person name="O'Laughlin M."/>
            <person name="Godfrey J."/>
            <person name="Miner T."/>
            <person name="Herter B."/>
            <person name="Appelbaum E."/>
            <person name="Cordes M."/>
            <person name="Lek S."/>
            <person name="Wollam A."/>
            <person name="Pepin K.H."/>
            <person name="Palsikar V.B."/>
            <person name="Mitreva M."/>
            <person name="Wilson R.K."/>
        </authorList>
    </citation>
    <scope>NUCLEOTIDE SEQUENCE [LARGE SCALE GENOMIC DNA]</scope>
    <source>
        <strain evidence="6 7">ATCC 700332</strain>
    </source>
</reference>
<dbReference type="SMART" id="SM01134">
    <property type="entry name" value="DeoRC"/>
    <property type="match status" value="1"/>
</dbReference>
<keyword evidence="2" id="KW-0805">Transcription regulation</keyword>
<dbReference type="Gene3D" id="1.10.10.10">
    <property type="entry name" value="Winged helix-like DNA-binding domain superfamily/Winged helix DNA-binding domain"/>
    <property type="match status" value="1"/>
</dbReference>
<dbReference type="InterPro" id="IPR036390">
    <property type="entry name" value="WH_DNA-bd_sf"/>
</dbReference>
<keyword evidence="7" id="KW-1185">Reference proteome</keyword>
<evidence type="ECO:0000259" key="5">
    <source>
        <dbReference type="PROSITE" id="PS51000"/>
    </source>
</evidence>
<dbReference type="Pfam" id="PF08220">
    <property type="entry name" value="HTH_DeoR"/>
    <property type="match status" value="1"/>
</dbReference>
<dbReference type="PRINTS" id="PR00037">
    <property type="entry name" value="HTHLACR"/>
</dbReference>
<feature type="domain" description="HTH deoR-type" evidence="5">
    <location>
        <begin position="5"/>
        <end position="60"/>
    </location>
</feature>
<sequence length="252" mass="28165">MGTDIIQRQLDIVNLLNEYDKLNVKQIADRIQVSTVTIRKDLQVLEDKGLLRRFHGYALRISRDDINSRLSYAYETKQKIARTALSFLQPGETVMIESGSTCALLAMEIALAAKEITVVTNSAFIASYVRHIPSAKTVLLGGDYQNDAQVMVGPITQMCAKEYHVEKLFTGIDGYTVEHGFSQENHTRARTVKELSKSADKVFVLSDSSKFGVHSVARLFSAQEVHTVITDEQIRSDLKVDLQSKNVRIVCA</sequence>
<evidence type="ECO:0000256" key="3">
    <source>
        <dbReference type="ARBA" id="ARBA00023125"/>
    </source>
</evidence>
<evidence type="ECO:0000256" key="4">
    <source>
        <dbReference type="ARBA" id="ARBA00023163"/>
    </source>
</evidence>
<dbReference type="SUPFAM" id="SSF100950">
    <property type="entry name" value="NagB/RpiA/CoA transferase-like"/>
    <property type="match status" value="1"/>
</dbReference>
<dbReference type="PROSITE" id="PS51000">
    <property type="entry name" value="HTH_DEOR_2"/>
    <property type="match status" value="1"/>
</dbReference>
<comment type="caution">
    <text evidence="6">The sequence shown here is derived from an EMBL/GenBank/DDBJ whole genome shotgun (WGS) entry which is preliminary data.</text>
</comment>
<dbReference type="Proteomes" id="UP000016649">
    <property type="component" value="Unassembled WGS sequence"/>
</dbReference>
<dbReference type="InterPro" id="IPR014036">
    <property type="entry name" value="DeoR-like_C"/>
</dbReference>
<dbReference type="SUPFAM" id="SSF46785">
    <property type="entry name" value="Winged helix' DNA-binding domain"/>
    <property type="match status" value="1"/>
</dbReference>
<proteinExistence type="predicted"/>
<keyword evidence="1" id="KW-0678">Repressor</keyword>